<comment type="similarity">
    <text evidence="1">Belongs to the TPPP family.</text>
</comment>
<organism evidence="3 4">
    <name type="scientific">Cyclospora cayetanensis</name>
    <dbReference type="NCBI Taxonomy" id="88456"/>
    <lineage>
        <taxon>Eukaryota</taxon>
        <taxon>Sar</taxon>
        <taxon>Alveolata</taxon>
        <taxon>Apicomplexa</taxon>
        <taxon>Conoidasida</taxon>
        <taxon>Coccidia</taxon>
        <taxon>Eucoccidiorida</taxon>
        <taxon>Eimeriorina</taxon>
        <taxon>Eimeriidae</taxon>
        <taxon>Cyclospora</taxon>
    </lineage>
</organism>
<feature type="region of interest" description="Disordered" evidence="2">
    <location>
        <begin position="133"/>
        <end position="159"/>
    </location>
</feature>
<dbReference type="GO" id="GO:0032273">
    <property type="term" value="P:positive regulation of protein polymerization"/>
    <property type="evidence" value="ECO:0007669"/>
    <property type="project" value="TreeGrafter"/>
</dbReference>
<keyword evidence="4" id="KW-1185">Reference proteome</keyword>
<dbReference type="Gene3D" id="1.10.238.10">
    <property type="entry name" value="EF-hand"/>
    <property type="match status" value="1"/>
</dbReference>
<dbReference type="EMBL" id="JROU02001372">
    <property type="protein sequence ID" value="OEH76676.1"/>
    <property type="molecule type" value="Genomic_DNA"/>
</dbReference>
<evidence type="ECO:0000313" key="3">
    <source>
        <dbReference type="EMBL" id="OEH76676.1"/>
    </source>
</evidence>
<dbReference type="SUPFAM" id="SSF47473">
    <property type="entry name" value="EF-hand"/>
    <property type="match status" value="1"/>
</dbReference>
<evidence type="ECO:0000256" key="1">
    <source>
        <dbReference type="ARBA" id="ARBA00010994"/>
    </source>
</evidence>
<proteinExistence type="inferred from homology"/>
<dbReference type="VEuPathDB" id="ToxoDB:LOC34624069"/>
<gene>
    <name evidence="3" type="ORF">cyc_08310</name>
</gene>
<protein>
    <submittedName>
        <fullName evidence="3">P25-alpha family protein</fullName>
    </submittedName>
</protein>
<dbReference type="AlphaFoldDB" id="A0A1D3CZN9"/>
<dbReference type="GO" id="GO:0015631">
    <property type="term" value="F:tubulin binding"/>
    <property type="evidence" value="ECO:0007669"/>
    <property type="project" value="InterPro"/>
</dbReference>
<name>A0A1D3CZN9_9EIME</name>
<dbReference type="InterPro" id="IPR011992">
    <property type="entry name" value="EF-hand-dom_pair"/>
</dbReference>
<dbReference type="VEuPathDB" id="ToxoDB:cyc_08310"/>
<evidence type="ECO:0000313" key="4">
    <source>
        <dbReference type="Proteomes" id="UP000095192"/>
    </source>
</evidence>
<dbReference type="InParanoid" id="A0A1D3CZN9"/>
<dbReference type="PANTHER" id="PTHR12932">
    <property type="entry name" value="P25 ALPHA-RELATED"/>
    <property type="match status" value="1"/>
</dbReference>
<dbReference type="Pfam" id="PF05517">
    <property type="entry name" value="p25-alpha"/>
    <property type="match status" value="2"/>
</dbReference>
<dbReference type="Proteomes" id="UP000095192">
    <property type="component" value="Unassembled WGS sequence"/>
</dbReference>
<dbReference type="GO" id="GO:0046785">
    <property type="term" value="P:microtubule polymerization"/>
    <property type="evidence" value="ECO:0007669"/>
    <property type="project" value="InterPro"/>
</dbReference>
<sequence length="205" mass="22329">MATVEGLFASFGKGKDLDSRTFVKICKDTKLLGGGLTQTDCDLIFTKCKTKSIEARERVLFAYARVLAFVQGSVRLTFSEFEEAMDLVAKKKNQTLEELLAGMGGVKGPEFKGTPMDAVRFYDDKSTFTGVHAHGGPSTCDRKGRGTFSDPAPNQPTGTTKITLADMCDRSTPDVRGVNKNFRLARGNLVMSSENTLGYGIREGF</sequence>
<dbReference type="InterPro" id="IPR008907">
    <property type="entry name" value="TPP/p25"/>
</dbReference>
<evidence type="ECO:0000256" key="2">
    <source>
        <dbReference type="SAM" id="MobiDB-lite"/>
    </source>
</evidence>
<reference evidence="3 4" key="1">
    <citation type="journal article" date="2016" name="BMC Genomics">
        <title>Comparative genomics reveals Cyclospora cayetanensis possesses coccidia-like metabolism and invasion components but unique surface antigens.</title>
        <authorList>
            <person name="Liu S."/>
            <person name="Wang L."/>
            <person name="Zheng H."/>
            <person name="Xu Z."/>
            <person name="Roellig D.M."/>
            <person name="Li N."/>
            <person name="Frace M.A."/>
            <person name="Tang K."/>
            <person name="Arrowood M.J."/>
            <person name="Moss D.M."/>
            <person name="Zhang L."/>
            <person name="Feng Y."/>
            <person name="Xiao L."/>
        </authorList>
    </citation>
    <scope>NUCLEOTIDE SEQUENCE [LARGE SCALE GENOMIC DNA]</scope>
    <source>
        <strain evidence="3 4">CHN_HEN01</strain>
    </source>
</reference>
<dbReference type="GO" id="GO:0001578">
    <property type="term" value="P:microtubule bundle formation"/>
    <property type="evidence" value="ECO:0007669"/>
    <property type="project" value="TreeGrafter"/>
</dbReference>
<dbReference type="GO" id="GO:0005874">
    <property type="term" value="C:microtubule"/>
    <property type="evidence" value="ECO:0007669"/>
    <property type="project" value="TreeGrafter"/>
</dbReference>
<accession>A0A1D3CZN9</accession>
<comment type="caution">
    <text evidence="3">The sequence shown here is derived from an EMBL/GenBank/DDBJ whole genome shotgun (WGS) entry which is preliminary data.</text>
</comment>
<dbReference type="PANTHER" id="PTHR12932:SF9">
    <property type="entry name" value="TUBULIN POLYMERIZATION-PROMOTING PROTEIN HOMOLOG"/>
    <property type="match status" value="1"/>
</dbReference>